<feature type="non-terminal residue" evidence="3">
    <location>
        <position position="1"/>
    </location>
</feature>
<dbReference type="FunCoup" id="B3MQJ6">
    <property type="interactions" value="1"/>
</dbReference>
<dbReference type="HOGENOM" id="CLU_415779_0_0_1"/>
<feature type="region of interest" description="Disordered" evidence="1">
    <location>
        <begin position="678"/>
        <end position="708"/>
    </location>
</feature>
<reference evidence="3 4" key="1">
    <citation type="journal article" date="2007" name="Nature">
        <title>Evolution of genes and genomes on the Drosophila phylogeny.</title>
        <authorList>
            <consortium name="Drosophila 12 Genomes Consortium"/>
            <person name="Clark A.G."/>
            <person name="Eisen M.B."/>
            <person name="Smith D.R."/>
            <person name="Bergman C.M."/>
            <person name="Oliver B."/>
            <person name="Markow T.A."/>
            <person name="Kaufman T.C."/>
            <person name="Kellis M."/>
            <person name="Gelbart W."/>
            <person name="Iyer V.N."/>
            <person name="Pollard D.A."/>
            <person name="Sackton T.B."/>
            <person name="Larracuente A.M."/>
            <person name="Singh N.D."/>
            <person name="Abad J.P."/>
            <person name="Abt D.N."/>
            <person name="Adryan B."/>
            <person name="Aguade M."/>
            <person name="Akashi H."/>
            <person name="Anderson W.W."/>
            <person name="Aquadro C.F."/>
            <person name="Ardell D.H."/>
            <person name="Arguello R."/>
            <person name="Artieri C.G."/>
            <person name="Barbash D.A."/>
            <person name="Barker D."/>
            <person name="Barsanti P."/>
            <person name="Batterham P."/>
            <person name="Batzoglou S."/>
            <person name="Begun D."/>
            <person name="Bhutkar A."/>
            <person name="Blanco E."/>
            <person name="Bosak S.A."/>
            <person name="Bradley R.K."/>
            <person name="Brand A.D."/>
            <person name="Brent M.R."/>
            <person name="Brooks A.N."/>
            <person name="Brown R.H."/>
            <person name="Butlin R.K."/>
            <person name="Caggese C."/>
            <person name="Calvi B.R."/>
            <person name="Bernardo de Carvalho A."/>
            <person name="Caspi A."/>
            <person name="Castrezana S."/>
            <person name="Celniker S.E."/>
            <person name="Chang J.L."/>
            <person name="Chapple C."/>
            <person name="Chatterji S."/>
            <person name="Chinwalla A."/>
            <person name="Civetta A."/>
            <person name="Clifton S.W."/>
            <person name="Comeron J.M."/>
            <person name="Costello J.C."/>
            <person name="Coyne J.A."/>
            <person name="Daub J."/>
            <person name="David R.G."/>
            <person name="Delcher A.L."/>
            <person name="Delehaunty K."/>
            <person name="Do C.B."/>
            <person name="Ebling H."/>
            <person name="Edwards K."/>
            <person name="Eickbush T."/>
            <person name="Evans J.D."/>
            <person name="Filipski A."/>
            <person name="Findeiss S."/>
            <person name="Freyhult E."/>
            <person name="Fulton L."/>
            <person name="Fulton R."/>
            <person name="Garcia A.C."/>
            <person name="Gardiner A."/>
            <person name="Garfield D.A."/>
            <person name="Garvin B.E."/>
            <person name="Gibson G."/>
            <person name="Gilbert D."/>
            <person name="Gnerre S."/>
            <person name="Godfrey J."/>
            <person name="Good R."/>
            <person name="Gotea V."/>
            <person name="Gravely B."/>
            <person name="Greenberg A.J."/>
            <person name="Griffiths-Jones S."/>
            <person name="Gross S."/>
            <person name="Guigo R."/>
            <person name="Gustafson E.A."/>
            <person name="Haerty W."/>
            <person name="Hahn M.W."/>
            <person name="Halligan D.L."/>
            <person name="Halpern A.L."/>
            <person name="Halter G.M."/>
            <person name="Han M.V."/>
            <person name="Heger A."/>
            <person name="Hillier L."/>
            <person name="Hinrichs A.S."/>
            <person name="Holmes I."/>
            <person name="Hoskins R.A."/>
            <person name="Hubisz M.J."/>
            <person name="Hultmark D."/>
            <person name="Huntley M.A."/>
            <person name="Jaffe D.B."/>
            <person name="Jagadeeshan S."/>
            <person name="Jeck W.R."/>
            <person name="Johnson J."/>
            <person name="Jones C.D."/>
            <person name="Jordan W.C."/>
            <person name="Karpen G.H."/>
            <person name="Kataoka E."/>
            <person name="Keightley P.D."/>
            <person name="Kheradpour P."/>
            <person name="Kirkness E.F."/>
            <person name="Koerich L.B."/>
            <person name="Kristiansen K."/>
            <person name="Kudrna D."/>
            <person name="Kulathinal R.J."/>
            <person name="Kumar S."/>
            <person name="Kwok R."/>
            <person name="Lander E."/>
            <person name="Langley C.H."/>
            <person name="Lapoint R."/>
            <person name="Lazzaro B.P."/>
            <person name="Lee S.J."/>
            <person name="Levesque L."/>
            <person name="Li R."/>
            <person name="Lin C.F."/>
            <person name="Lin M.F."/>
            <person name="Lindblad-Toh K."/>
            <person name="Llopart A."/>
            <person name="Long M."/>
            <person name="Low L."/>
            <person name="Lozovsky E."/>
            <person name="Lu J."/>
            <person name="Luo M."/>
            <person name="Machado C.A."/>
            <person name="Makalowski W."/>
            <person name="Marzo M."/>
            <person name="Matsuda M."/>
            <person name="Matzkin L."/>
            <person name="McAllister B."/>
            <person name="McBride C.S."/>
            <person name="McKernan B."/>
            <person name="McKernan K."/>
            <person name="Mendez-Lago M."/>
            <person name="Minx P."/>
            <person name="Mollenhauer M.U."/>
            <person name="Montooth K."/>
            <person name="Mount S.M."/>
            <person name="Mu X."/>
            <person name="Myers E."/>
            <person name="Negre B."/>
            <person name="Newfeld S."/>
            <person name="Nielsen R."/>
            <person name="Noor M.A."/>
            <person name="O'Grady P."/>
            <person name="Pachter L."/>
            <person name="Papaceit M."/>
            <person name="Parisi M.J."/>
            <person name="Parisi M."/>
            <person name="Parts L."/>
            <person name="Pedersen J.S."/>
            <person name="Pesole G."/>
            <person name="Phillippy A.M."/>
            <person name="Ponting C.P."/>
            <person name="Pop M."/>
            <person name="Porcelli D."/>
            <person name="Powell J.R."/>
            <person name="Prohaska S."/>
            <person name="Pruitt K."/>
            <person name="Puig M."/>
            <person name="Quesneville H."/>
            <person name="Ram K.R."/>
            <person name="Rand D."/>
            <person name="Rasmussen M.D."/>
            <person name="Reed L.K."/>
            <person name="Reenan R."/>
            <person name="Reily A."/>
            <person name="Remington K.A."/>
            <person name="Rieger T.T."/>
            <person name="Ritchie M.G."/>
            <person name="Robin C."/>
            <person name="Rogers Y.H."/>
            <person name="Rohde C."/>
            <person name="Rozas J."/>
            <person name="Rubenfield M.J."/>
            <person name="Ruiz A."/>
            <person name="Russo S."/>
            <person name="Salzberg S.L."/>
            <person name="Sanchez-Gracia A."/>
            <person name="Saranga D.J."/>
            <person name="Sato H."/>
            <person name="Schaeffer S.W."/>
            <person name="Schatz M.C."/>
            <person name="Schlenke T."/>
            <person name="Schwartz R."/>
            <person name="Segarra C."/>
            <person name="Singh R.S."/>
            <person name="Sirot L."/>
            <person name="Sirota M."/>
            <person name="Sisneros N.B."/>
            <person name="Smith C.D."/>
            <person name="Smith T.F."/>
            <person name="Spieth J."/>
            <person name="Stage D.E."/>
            <person name="Stark A."/>
            <person name="Stephan W."/>
            <person name="Strausberg R.L."/>
            <person name="Strempel S."/>
            <person name="Sturgill D."/>
            <person name="Sutton G."/>
            <person name="Sutton G.G."/>
            <person name="Tao W."/>
            <person name="Teichmann S."/>
            <person name="Tobari Y.N."/>
            <person name="Tomimura Y."/>
            <person name="Tsolas J.M."/>
            <person name="Valente V.L."/>
            <person name="Venter E."/>
            <person name="Venter J.C."/>
            <person name="Vicario S."/>
            <person name="Vieira F.G."/>
            <person name="Vilella A.J."/>
            <person name="Villasante A."/>
            <person name="Walenz B."/>
            <person name="Wang J."/>
            <person name="Wasserman M."/>
            <person name="Watts T."/>
            <person name="Wilson D."/>
            <person name="Wilson R.K."/>
            <person name="Wing R.A."/>
            <person name="Wolfner M.F."/>
            <person name="Wong A."/>
            <person name="Wong G.K."/>
            <person name="Wu C.I."/>
            <person name="Wu G."/>
            <person name="Yamamoto D."/>
            <person name="Yang H.P."/>
            <person name="Yang S.P."/>
            <person name="Yorke J.A."/>
            <person name="Yoshida K."/>
            <person name="Zdobnov E."/>
            <person name="Zhang P."/>
            <person name="Zhang Y."/>
            <person name="Zimin A.V."/>
            <person name="Baldwin J."/>
            <person name="Abdouelleil A."/>
            <person name="Abdulkadir J."/>
            <person name="Abebe A."/>
            <person name="Abera B."/>
            <person name="Abreu J."/>
            <person name="Acer S.C."/>
            <person name="Aftuck L."/>
            <person name="Alexander A."/>
            <person name="An P."/>
            <person name="Anderson E."/>
            <person name="Anderson S."/>
            <person name="Arachi H."/>
            <person name="Azer M."/>
            <person name="Bachantsang P."/>
            <person name="Barry A."/>
            <person name="Bayul T."/>
            <person name="Berlin A."/>
            <person name="Bessette D."/>
            <person name="Bloom T."/>
            <person name="Blye J."/>
            <person name="Boguslavskiy L."/>
            <person name="Bonnet C."/>
            <person name="Boukhgalter B."/>
            <person name="Bourzgui I."/>
            <person name="Brown A."/>
            <person name="Cahill P."/>
            <person name="Channer S."/>
            <person name="Cheshatsang Y."/>
            <person name="Chuda L."/>
            <person name="Citroen M."/>
            <person name="Collymore A."/>
            <person name="Cooke P."/>
            <person name="Costello M."/>
            <person name="D'Aco K."/>
            <person name="Daza R."/>
            <person name="De Haan G."/>
            <person name="DeGray S."/>
            <person name="DeMaso C."/>
            <person name="Dhargay N."/>
            <person name="Dooley K."/>
            <person name="Dooley E."/>
            <person name="Doricent M."/>
            <person name="Dorje P."/>
            <person name="Dorjee K."/>
            <person name="Dupes A."/>
            <person name="Elong R."/>
            <person name="Falk J."/>
            <person name="Farina A."/>
            <person name="Faro S."/>
            <person name="Ferguson D."/>
            <person name="Fisher S."/>
            <person name="Foley C.D."/>
            <person name="Franke A."/>
            <person name="Friedrich D."/>
            <person name="Gadbois L."/>
            <person name="Gearin G."/>
            <person name="Gearin C.R."/>
            <person name="Giannoukos G."/>
            <person name="Goode T."/>
            <person name="Graham J."/>
            <person name="Grandbois E."/>
            <person name="Grewal S."/>
            <person name="Gyaltsen K."/>
            <person name="Hafez N."/>
            <person name="Hagos B."/>
            <person name="Hall J."/>
            <person name="Henson C."/>
            <person name="Hollinger A."/>
            <person name="Honan T."/>
            <person name="Huard M.D."/>
            <person name="Hughes L."/>
            <person name="Hurhula B."/>
            <person name="Husby M.E."/>
            <person name="Kamat A."/>
            <person name="Kanga B."/>
            <person name="Kashin S."/>
            <person name="Khazanovich D."/>
            <person name="Kisner P."/>
            <person name="Lance K."/>
            <person name="Lara M."/>
            <person name="Lee W."/>
            <person name="Lennon N."/>
            <person name="Letendre F."/>
            <person name="LeVine R."/>
            <person name="Lipovsky A."/>
            <person name="Liu X."/>
            <person name="Liu J."/>
            <person name="Liu S."/>
            <person name="Lokyitsang T."/>
            <person name="Lokyitsang Y."/>
            <person name="Lubonja R."/>
            <person name="Lui A."/>
            <person name="MacDonald P."/>
            <person name="Magnisalis V."/>
            <person name="Maru K."/>
            <person name="Matthews C."/>
            <person name="McCusker W."/>
            <person name="McDonough S."/>
            <person name="Mehta T."/>
            <person name="Meldrim J."/>
            <person name="Meneus L."/>
            <person name="Mihai O."/>
            <person name="Mihalev A."/>
            <person name="Mihova T."/>
            <person name="Mittelman R."/>
            <person name="Mlenga V."/>
            <person name="Montmayeur A."/>
            <person name="Mulrain L."/>
            <person name="Navidi A."/>
            <person name="Naylor J."/>
            <person name="Negash T."/>
            <person name="Nguyen T."/>
            <person name="Nguyen N."/>
            <person name="Nicol R."/>
            <person name="Norbu C."/>
            <person name="Norbu N."/>
            <person name="Novod N."/>
            <person name="O'Neill B."/>
            <person name="Osman S."/>
            <person name="Markiewicz E."/>
            <person name="Oyono O.L."/>
            <person name="Patti C."/>
            <person name="Phunkhang P."/>
            <person name="Pierre F."/>
            <person name="Priest M."/>
            <person name="Raghuraman S."/>
            <person name="Rege F."/>
            <person name="Reyes R."/>
            <person name="Rise C."/>
            <person name="Rogov P."/>
            <person name="Ross K."/>
            <person name="Ryan E."/>
            <person name="Settipalli S."/>
            <person name="Shea T."/>
            <person name="Sherpa N."/>
            <person name="Shi L."/>
            <person name="Shih D."/>
            <person name="Sparrow T."/>
            <person name="Spaulding J."/>
            <person name="Stalker J."/>
            <person name="Stange-Thomann N."/>
            <person name="Stavropoulos S."/>
            <person name="Stone C."/>
            <person name="Strader C."/>
            <person name="Tesfaye S."/>
            <person name="Thomson T."/>
            <person name="Thoulutsang Y."/>
            <person name="Thoulutsang D."/>
            <person name="Topham K."/>
            <person name="Topping I."/>
            <person name="Tsamla T."/>
            <person name="Vassiliev H."/>
            <person name="Vo A."/>
            <person name="Wangchuk T."/>
            <person name="Wangdi T."/>
            <person name="Weiand M."/>
            <person name="Wilkinson J."/>
            <person name="Wilson A."/>
            <person name="Yadav S."/>
            <person name="Young G."/>
            <person name="Yu Q."/>
            <person name="Zembek L."/>
            <person name="Zhong D."/>
            <person name="Zimmer A."/>
            <person name="Zwirko Z."/>
            <person name="Jaffe D.B."/>
            <person name="Alvarez P."/>
            <person name="Brockman W."/>
            <person name="Butler J."/>
            <person name="Chin C."/>
            <person name="Gnerre S."/>
            <person name="Grabherr M."/>
            <person name="Kleber M."/>
            <person name="Mauceli E."/>
            <person name="MacCallum I."/>
        </authorList>
    </citation>
    <scope>NUCLEOTIDE SEQUENCE [LARGE SCALE GENOMIC DNA]</scope>
    <source>
        <strain evidence="4">Tucson 14024-0371.13</strain>
    </source>
</reference>
<dbReference type="Proteomes" id="UP000007801">
    <property type="component" value="Unassembled WGS sequence"/>
</dbReference>
<feature type="compositionally biased region" description="Low complexity" evidence="1">
    <location>
        <begin position="678"/>
        <end position="694"/>
    </location>
</feature>
<feature type="region of interest" description="Disordered" evidence="1">
    <location>
        <begin position="425"/>
        <end position="454"/>
    </location>
</feature>
<accession>B3MQJ6</accession>
<keyword evidence="4" id="KW-1185">Reference proteome</keyword>
<feature type="compositionally biased region" description="Basic and acidic residues" evidence="1">
    <location>
        <begin position="54"/>
        <end position="66"/>
    </location>
</feature>
<proteinExistence type="predicted"/>
<dbReference type="eggNOG" id="ENOG502QQX4">
    <property type="taxonomic scope" value="Eukaryota"/>
</dbReference>
<keyword evidence="2" id="KW-0732">Signal</keyword>
<dbReference type="STRING" id="7217.B3MQJ6"/>
<gene>
    <name evidence="3" type="primary">Dana\GF20233</name>
    <name evidence="3" type="synonym">dana_GLEANR_2644</name>
    <name evidence="3" type="ORF">GF20233</name>
</gene>
<feature type="region of interest" description="Disordered" evidence="1">
    <location>
        <begin position="173"/>
        <end position="235"/>
    </location>
</feature>
<sequence>ISLHVSEPVVLFATLACLLIGLASGEDLEAVATKSTEKVDAAVATTKLTPSPSEDSKSKTEKRDSSDQTGGIFIGPTPKDSPFRPLYPSSGYFEAATAETRTPIFGPTTIRYTAAEAAPQTYYDRPDNGHSALRFVGPKYAQQGAPPSAPSPTHRFSFAVPPQVALYQRPTAIKSSSAPPHPHPLQHTHAPPHPPQIFNYGDVEQAEPATASGATYERAGPQLSHKQQQQQQSPKYQQQQRIQYIIAIPLSYMRQMQQQQQQLFLAPPTATASTTTTTTSSAAPPPSPSAPAVRHPAVQLLGPLGRPYYQSDAASAPAPPAGPPHQQYLQIPTSILLAAAQQLQQHHQQQHLQAIYAKPQPPAAAYQPTQLIFQPLASQVQHPQHQQQPQLQLQRIFLQQPQTQSPTIYAEQPATSSLYAYPLQQQQQRLKQPQQHKYSSATPTAPTTSTTSSTTATVAATSAATGVATATGAATTAEGVASASATAARHHHLPLVHYNPIYVQAPAAIEQQKQQQHQFAILPRFGNNNPGREPVAPLHVVALSPSNPGPPIHHYHHYQALPLYHHHHPLAHGRNPPAYVSDEEGPSKSTGSSQYLAGPTPAPPAVSAPGPVPMPVSVPLAVHGSGMTAASPAIIPYFSHPGAVHYGTHLYHPGAGTGLTSAGGAGVATASVAAATQASSNSKQQQQSQTATSAGHLPGGSNNIVKYP</sequence>
<feature type="compositionally biased region" description="Low complexity" evidence="1">
    <location>
        <begin position="267"/>
        <end position="282"/>
    </location>
</feature>
<evidence type="ECO:0000313" key="4">
    <source>
        <dbReference type="Proteomes" id="UP000007801"/>
    </source>
</evidence>
<feature type="signal peptide" evidence="2">
    <location>
        <begin position="1"/>
        <end position="25"/>
    </location>
</feature>
<evidence type="ECO:0008006" key="5">
    <source>
        <dbReference type="Google" id="ProtNLM"/>
    </source>
</evidence>
<evidence type="ECO:0000313" key="3">
    <source>
        <dbReference type="EMBL" id="EDV44622.2"/>
    </source>
</evidence>
<dbReference type="AlphaFoldDB" id="B3MQJ6"/>
<feature type="region of interest" description="Disordered" evidence="1">
    <location>
        <begin position="43"/>
        <end position="82"/>
    </location>
</feature>
<protein>
    <recommendedName>
        <fullName evidence="5">DUF4794 domain-containing protein</fullName>
    </recommendedName>
</protein>
<feature type="region of interest" description="Disordered" evidence="1">
    <location>
        <begin position="567"/>
        <end position="608"/>
    </location>
</feature>
<name>B3MQJ6_DROAN</name>
<dbReference type="OrthoDB" id="8056885at2759"/>
<feature type="region of interest" description="Disordered" evidence="1">
    <location>
        <begin position="267"/>
        <end position="293"/>
    </location>
</feature>
<feature type="chain" id="PRO_5006454907" description="DUF4794 domain-containing protein" evidence="2">
    <location>
        <begin position="26"/>
        <end position="708"/>
    </location>
</feature>
<dbReference type="InParanoid" id="B3MQJ6"/>
<dbReference type="EMBL" id="CH902621">
    <property type="protein sequence ID" value="EDV44622.2"/>
    <property type="molecule type" value="Genomic_DNA"/>
</dbReference>
<evidence type="ECO:0000256" key="1">
    <source>
        <dbReference type="SAM" id="MobiDB-lite"/>
    </source>
</evidence>
<evidence type="ECO:0000256" key="2">
    <source>
        <dbReference type="SAM" id="SignalP"/>
    </source>
</evidence>
<feature type="compositionally biased region" description="Low complexity" evidence="1">
    <location>
        <begin position="221"/>
        <end position="235"/>
    </location>
</feature>
<organism evidence="3 4">
    <name type="scientific">Drosophila ananassae</name>
    <name type="common">Fruit fly</name>
    <dbReference type="NCBI Taxonomy" id="7217"/>
    <lineage>
        <taxon>Eukaryota</taxon>
        <taxon>Metazoa</taxon>
        <taxon>Ecdysozoa</taxon>
        <taxon>Arthropoda</taxon>
        <taxon>Hexapoda</taxon>
        <taxon>Insecta</taxon>
        <taxon>Pterygota</taxon>
        <taxon>Neoptera</taxon>
        <taxon>Endopterygota</taxon>
        <taxon>Diptera</taxon>
        <taxon>Brachycera</taxon>
        <taxon>Muscomorpha</taxon>
        <taxon>Ephydroidea</taxon>
        <taxon>Drosophilidae</taxon>
        <taxon>Drosophila</taxon>
        <taxon>Sophophora</taxon>
    </lineage>
</organism>